<name>A0A6C0KY23_9ZZZZ</name>
<evidence type="ECO:0000256" key="7">
    <source>
        <dbReference type="ARBA" id="ARBA00023239"/>
    </source>
</evidence>
<comment type="similarity">
    <text evidence="1">Belongs to the FPG family.</text>
</comment>
<dbReference type="InterPro" id="IPR035937">
    <property type="entry name" value="FPG_N"/>
</dbReference>
<evidence type="ECO:0000256" key="4">
    <source>
        <dbReference type="ARBA" id="ARBA00022801"/>
    </source>
</evidence>
<evidence type="ECO:0000256" key="3">
    <source>
        <dbReference type="ARBA" id="ARBA00022763"/>
    </source>
</evidence>
<keyword evidence="5" id="KW-0238">DNA-binding</keyword>
<evidence type="ECO:0000313" key="11">
    <source>
        <dbReference type="EMBL" id="QHU22151.1"/>
    </source>
</evidence>
<dbReference type="PANTHER" id="PTHR42697:SF1">
    <property type="entry name" value="ENDONUCLEASE 8"/>
    <property type="match status" value="1"/>
</dbReference>
<dbReference type="EMBL" id="MN740998">
    <property type="protein sequence ID" value="QHU22151.1"/>
    <property type="molecule type" value="Genomic_DNA"/>
</dbReference>
<dbReference type="InterPro" id="IPR049392">
    <property type="entry name" value="FPG_C"/>
</dbReference>
<keyword evidence="7" id="KW-0456">Lyase</keyword>
<keyword evidence="8" id="KW-0511">Multifunctional enzyme</keyword>
<evidence type="ECO:0000256" key="1">
    <source>
        <dbReference type="ARBA" id="ARBA00009409"/>
    </source>
</evidence>
<dbReference type="PANTHER" id="PTHR42697">
    <property type="entry name" value="ENDONUCLEASE 8"/>
    <property type="match status" value="1"/>
</dbReference>
<sequence>MPEVIEILKYADFLRTKLKHNNITEVNILNGRYKKHGDFKNLDELKKALPQKVKHIDTKGKFLYIEFENGMYLFSSLGLSGGWLWQSNDDKIQFGHTLKYIDKEQLDNYHKEAVNHRNVEFKTKDGSLFFYDTLSFGTLKITTEEELEKKLKTIGPDISQESTTFAIFKERMEKVAGDKPIGNVLLNQRVISGLGNYLRADVLWLSKISPFRKMKDLTASDLKHLWQNSRLLIWSKYNYKKGQQLGIIEAGHPQLPEDYKREFYVYFQENDPKGHPVKKEELHDGANKRFIHWVPDVQK</sequence>
<dbReference type="SMART" id="SM01232">
    <property type="entry name" value="H2TH"/>
    <property type="match status" value="1"/>
</dbReference>
<dbReference type="EC" id="4.2.99.18" evidence="2"/>
<evidence type="ECO:0000256" key="5">
    <source>
        <dbReference type="ARBA" id="ARBA00023125"/>
    </source>
</evidence>
<reference evidence="11" key="1">
    <citation type="journal article" date="2020" name="Nature">
        <title>Giant virus diversity and host interactions through global metagenomics.</title>
        <authorList>
            <person name="Schulz F."/>
            <person name="Roux S."/>
            <person name="Paez-Espino D."/>
            <person name="Jungbluth S."/>
            <person name="Walsh D.A."/>
            <person name="Denef V.J."/>
            <person name="McMahon K.D."/>
            <person name="Konstantinidis K.T."/>
            <person name="Eloe-Fadrosh E.A."/>
            <person name="Kyrpides N.C."/>
            <person name="Woyke T."/>
        </authorList>
    </citation>
    <scope>NUCLEOTIDE SEQUENCE</scope>
    <source>
        <strain evidence="11">GVMAG-S-3300013286-35</strain>
    </source>
</reference>
<proteinExistence type="inferred from homology"/>
<organism evidence="11">
    <name type="scientific">viral metagenome</name>
    <dbReference type="NCBI Taxonomy" id="1070528"/>
    <lineage>
        <taxon>unclassified sequences</taxon>
        <taxon>metagenomes</taxon>
        <taxon>organismal metagenomes</taxon>
    </lineage>
</organism>
<dbReference type="Gene3D" id="3.20.190.10">
    <property type="entry name" value="MutM-like, N-terminal"/>
    <property type="match status" value="1"/>
</dbReference>
<keyword evidence="4" id="KW-0378">Hydrolase</keyword>
<dbReference type="AlphaFoldDB" id="A0A6C0KY23"/>
<dbReference type="SUPFAM" id="SSF46946">
    <property type="entry name" value="S13-like H2TH domain"/>
    <property type="match status" value="1"/>
</dbReference>
<dbReference type="GO" id="GO:0000703">
    <property type="term" value="F:oxidized pyrimidine nucleobase lesion DNA N-glycosylase activity"/>
    <property type="evidence" value="ECO:0007669"/>
    <property type="project" value="TreeGrafter"/>
</dbReference>
<evidence type="ECO:0000259" key="10">
    <source>
        <dbReference type="PROSITE" id="PS51068"/>
    </source>
</evidence>
<dbReference type="GO" id="GO:0140078">
    <property type="term" value="F:class I DNA-(apurinic or apyrimidinic site) endonuclease activity"/>
    <property type="evidence" value="ECO:0007669"/>
    <property type="project" value="UniProtKB-EC"/>
</dbReference>
<evidence type="ECO:0000256" key="2">
    <source>
        <dbReference type="ARBA" id="ARBA00012720"/>
    </source>
</evidence>
<evidence type="ECO:0000256" key="8">
    <source>
        <dbReference type="ARBA" id="ARBA00023268"/>
    </source>
</evidence>
<dbReference type="InterPro" id="IPR012319">
    <property type="entry name" value="FPG_cat"/>
</dbReference>
<dbReference type="GO" id="GO:0008270">
    <property type="term" value="F:zinc ion binding"/>
    <property type="evidence" value="ECO:0007669"/>
    <property type="project" value="InterPro"/>
</dbReference>
<accession>A0A6C0KY23</accession>
<dbReference type="GO" id="GO:0003684">
    <property type="term" value="F:damaged DNA binding"/>
    <property type="evidence" value="ECO:0007669"/>
    <property type="project" value="InterPro"/>
</dbReference>
<dbReference type="Gene3D" id="1.10.8.50">
    <property type="match status" value="1"/>
</dbReference>
<dbReference type="GO" id="GO:0006284">
    <property type="term" value="P:base-excision repair"/>
    <property type="evidence" value="ECO:0007669"/>
    <property type="project" value="InterPro"/>
</dbReference>
<protein>
    <recommendedName>
        <fullName evidence="2">DNA-(apurinic or apyrimidinic site) lyase</fullName>
        <ecNumber evidence="2">4.2.99.18</ecNumber>
    </recommendedName>
</protein>
<keyword evidence="9" id="KW-0326">Glycosidase</keyword>
<dbReference type="SMART" id="SM00898">
    <property type="entry name" value="Fapy_DNA_glyco"/>
    <property type="match status" value="1"/>
</dbReference>
<keyword evidence="3" id="KW-0227">DNA damage</keyword>
<dbReference type="Pfam" id="PF06831">
    <property type="entry name" value="H2TH"/>
    <property type="match status" value="1"/>
</dbReference>
<dbReference type="PROSITE" id="PS51068">
    <property type="entry name" value="FPG_CAT"/>
    <property type="match status" value="1"/>
</dbReference>
<evidence type="ECO:0000256" key="9">
    <source>
        <dbReference type="ARBA" id="ARBA00023295"/>
    </source>
</evidence>
<feature type="domain" description="Formamidopyrimidine-DNA glycosylase catalytic" evidence="10">
    <location>
        <begin position="2"/>
        <end position="137"/>
    </location>
</feature>
<dbReference type="InterPro" id="IPR015886">
    <property type="entry name" value="H2TH_FPG"/>
</dbReference>
<dbReference type="Pfam" id="PF01149">
    <property type="entry name" value="Fapy_DNA_glyco"/>
    <property type="match status" value="1"/>
</dbReference>
<dbReference type="Pfam" id="PF21025">
    <property type="entry name" value="Fapy_DNA_glyco_C"/>
    <property type="match status" value="1"/>
</dbReference>
<evidence type="ECO:0000256" key="6">
    <source>
        <dbReference type="ARBA" id="ARBA00023204"/>
    </source>
</evidence>
<dbReference type="InterPro" id="IPR010979">
    <property type="entry name" value="Ribosomal_uS13-like_H2TH"/>
</dbReference>
<dbReference type="SUPFAM" id="SSF81624">
    <property type="entry name" value="N-terminal domain of MutM-like DNA repair proteins"/>
    <property type="match status" value="1"/>
</dbReference>
<keyword evidence="6" id="KW-0234">DNA repair</keyword>